<organism evidence="2 3">
    <name type="scientific">Dyadobacter psychrophilus</name>
    <dbReference type="NCBI Taxonomy" id="651661"/>
    <lineage>
        <taxon>Bacteria</taxon>
        <taxon>Pseudomonadati</taxon>
        <taxon>Bacteroidota</taxon>
        <taxon>Cytophagia</taxon>
        <taxon>Cytophagales</taxon>
        <taxon>Spirosomataceae</taxon>
        <taxon>Dyadobacter</taxon>
    </lineage>
</organism>
<dbReference type="AlphaFoldDB" id="A0A1T5E8X2"/>
<proteinExistence type="predicted"/>
<accession>A0A1T5E8X2</accession>
<dbReference type="Proteomes" id="UP000190897">
    <property type="component" value="Unassembled WGS sequence"/>
</dbReference>
<dbReference type="InterPro" id="IPR023296">
    <property type="entry name" value="Glyco_hydro_beta-prop_sf"/>
</dbReference>
<dbReference type="Gene3D" id="2.115.10.20">
    <property type="entry name" value="Glycosyl hydrolase domain, family 43"/>
    <property type="match status" value="1"/>
</dbReference>
<sequence>MRKILLILTLTLSQLMPVCAQNSEPALRIDIPIDSIRLSDPFILADKNTSTYYMTGTGGRLWKSTDLRKWTGPY</sequence>
<dbReference type="SUPFAM" id="SSF75005">
    <property type="entry name" value="Arabinanase/levansucrase/invertase"/>
    <property type="match status" value="1"/>
</dbReference>
<evidence type="ECO:0000313" key="2">
    <source>
        <dbReference type="EMBL" id="SKB80249.1"/>
    </source>
</evidence>
<evidence type="ECO:0000313" key="3">
    <source>
        <dbReference type="Proteomes" id="UP000190897"/>
    </source>
</evidence>
<reference evidence="3" key="1">
    <citation type="submission" date="2017-02" db="EMBL/GenBank/DDBJ databases">
        <authorList>
            <person name="Varghese N."/>
            <person name="Submissions S."/>
        </authorList>
    </citation>
    <scope>NUCLEOTIDE SEQUENCE [LARGE SCALE GENOMIC DNA]</scope>
    <source>
        <strain evidence="3">DSM 22270</strain>
    </source>
</reference>
<name>A0A1T5E8X2_9BACT</name>
<evidence type="ECO:0008006" key="4">
    <source>
        <dbReference type="Google" id="ProtNLM"/>
    </source>
</evidence>
<feature type="chain" id="PRO_5012572240" description="Glycosyl hydrolases family 43" evidence="1">
    <location>
        <begin position="21"/>
        <end position="74"/>
    </location>
</feature>
<keyword evidence="1" id="KW-0732">Signal</keyword>
<feature type="signal peptide" evidence="1">
    <location>
        <begin position="1"/>
        <end position="20"/>
    </location>
</feature>
<protein>
    <recommendedName>
        <fullName evidence="4">Glycosyl hydrolases family 43</fullName>
    </recommendedName>
</protein>
<dbReference type="EMBL" id="FUZA01000002">
    <property type="protein sequence ID" value="SKB80249.1"/>
    <property type="molecule type" value="Genomic_DNA"/>
</dbReference>
<dbReference type="STRING" id="651661.SAMN05660293_02227"/>
<evidence type="ECO:0000256" key="1">
    <source>
        <dbReference type="SAM" id="SignalP"/>
    </source>
</evidence>
<dbReference type="RefSeq" id="WP_212567997.1">
    <property type="nucleotide sequence ID" value="NZ_FUZA01000002.1"/>
</dbReference>
<keyword evidence="3" id="KW-1185">Reference proteome</keyword>
<gene>
    <name evidence="2" type="ORF">SAMN05660293_02227</name>
</gene>